<dbReference type="Gene3D" id="3.10.280.10">
    <property type="entry name" value="Mitochondrial glycoprotein"/>
    <property type="match status" value="1"/>
</dbReference>
<dbReference type="AlphaFoldDB" id="A0A6S7HVK9"/>
<name>A0A6S7HVK9_PARCT</name>
<dbReference type="OrthoDB" id="278212at2759"/>
<dbReference type="InterPro" id="IPR036561">
    <property type="entry name" value="MAM33_sf"/>
</dbReference>
<comment type="caution">
    <text evidence="2">The sequence shown here is derived from an EMBL/GenBank/DDBJ whole genome shotgun (WGS) entry which is preliminary data.</text>
</comment>
<evidence type="ECO:0000313" key="3">
    <source>
        <dbReference type="Proteomes" id="UP001152795"/>
    </source>
</evidence>
<dbReference type="GO" id="GO:0005759">
    <property type="term" value="C:mitochondrial matrix"/>
    <property type="evidence" value="ECO:0007669"/>
    <property type="project" value="InterPro"/>
</dbReference>
<dbReference type="Pfam" id="PF02330">
    <property type="entry name" value="MAM33"/>
    <property type="match status" value="1"/>
</dbReference>
<dbReference type="InterPro" id="IPR003428">
    <property type="entry name" value="MAM33"/>
</dbReference>
<protein>
    <submittedName>
        <fullName evidence="2">Complement component 1 Q subcomponent-binding, mitochondrial</fullName>
    </submittedName>
</protein>
<proteinExistence type="inferred from homology"/>
<dbReference type="PANTHER" id="PTHR10826">
    <property type="entry name" value="COMPLEMENT COMPONENT 1"/>
    <property type="match status" value="1"/>
</dbReference>
<evidence type="ECO:0000256" key="1">
    <source>
        <dbReference type="ARBA" id="ARBA00005457"/>
    </source>
</evidence>
<dbReference type="EMBL" id="CACRXK020006192">
    <property type="protein sequence ID" value="CAB4008657.1"/>
    <property type="molecule type" value="Genomic_DNA"/>
</dbReference>
<accession>A0A6S7HVK9</accession>
<keyword evidence="3" id="KW-1185">Reference proteome</keyword>
<organism evidence="2 3">
    <name type="scientific">Paramuricea clavata</name>
    <name type="common">Red gorgonian</name>
    <name type="synonym">Violescent sea-whip</name>
    <dbReference type="NCBI Taxonomy" id="317549"/>
    <lineage>
        <taxon>Eukaryota</taxon>
        <taxon>Metazoa</taxon>
        <taxon>Cnidaria</taxon>
        <taxon>Anthozoa</taxon>
        <taxon>Octocorallia</taxon>
        <taxon>Malacalcyonacea</taxon>
        <taxon>Plexauridae</taxon>
        <taxon>Paramuricea</taxon>
    </lineage>
</organism>
<gene>
    <name evidence="2" type="ORF">PACLA_8A056631</name>
</gene>
<reference evidence="2" key="1">
    <citation type="submission" date="2020-04" db="EMBL/GenBank/DDBJ databases">
        <authorList>
            <person name="Alioto T."/>
            <person name="Alioto T."/>
            <person name="Gomez Garrido J."/>
        </authorList>
    </citation>
    <scope>NUCLEOTIDE SEQUENCE</scope>
    <source>
        <strain evidence="2">A484AB</strain>
    </source>
</reference>
<evidence type="ECO:0000313" key="2">
    <source>
        <dbReference type="EMBL" id="CAB4008657.1"/>
    </source>
</evidence>
<dbReference type="SUPFAM" id="SSF54529">
    <property type="entry name" value="Mitochondrial glycoprotein MAM33-like"/>
    <property type="match status" value="1"/>
</dbReference>
<dbReference type="PANTHER" id="PTHR10826:SF1">
    <property type="entry name" value="COMPLEMENT COMPONENT 1 Q SUBCOMPONENT-BINDING PROTEIN, MITOCHONDRIAL"/>
    <property type="match status" value="1"/>
</dbReference>
<dbReference type="Proteomes" id="UP001152795">
    <property type="component" value="Unassembled WGS sequence"/>
</dbReference>
<comment type="similarity">
    <text evidence="1">Belongs to the MAM33 family.</text>
</comment>
<sequence>MASLKVFNRLYPKRNLCNVFRRNISTLKRPFLSFNSHTPSLQNKTGLLSSCLSFSRVCGCGMHNHISEGDQQLLAFLKEELNYENETMKNLEKPKLEIFNQPDDLKNMKFQMMRLINGERVVVSFDVDQSINHEAFEDEDGGDEGKITSYPSFSIQIIKDSGETLHFNCEYNIDEDEDSPDEEDDGLFTITDVSLLPHPDADHTAIYHCETENMDYNLYELLKGLLTERGINTEFLTDLLKKSTILEHQHYVQFLEGLQDFLTQK</sequence>
<dbReference type="GO" id="GO:0042256">
    <property type="term" value="P:cytosolic ribosome assembly"/>
    <property type="evidence" value="ECO:0007669"/>
    <property type="project" value="TreeGrafter"/>
</dbReference>